<protein>
    <submittedName>
        <fullName evidence="2">Stage III sporulation protein AB</fullName>
    </submittedName>
</protein>
<keyword evidence="1" id="KW-1133">Transmembrane helix</keyword>
<evidence type="ECO:0000313" key="3">
    <source>
        <dbReference type="Proteomes" id="UP000632659"/>
    </source>
</evidence>
<evidence type="ECO:0000313" key="2">
    <source>
        <dbReference type="EMBL" id="MBC8609825.1"/>
    </source>
</evidence>
<accession>A0A8J6P619</accession>
<dbReference type="AlphaFoldDB" id="A0A8J6P619"/>
<proteinExistence type="predicted"/>
<keyword evidence="1" id="KW-0472">Membrane</keyword>
<keyword evidence="1" id="KW-0812">Transmembrane</keyword>
<dbReference type="Proteomes" id="UP000632659">
    <property type="component" value="Unassembled WGS sequence"/>
</dbReference>
<dbReference type="InterPro" id="IPR014198">
    <property type="entry name" value="Spore_III_AB"/>
</dbReference>
<reference evidence="2" key="1">
    <citation type="submission" date="2020-08" db="EMBL/GenBank/DDBJ databases">
        <title>Genome public.</title>
        <authorList>
            <person name="Liu C."/>
            <person name="Sun Q."/>
        </authorList>
    </citation>
    <scope>NUCLEOTIDE SEQUENCE</scope>
    <source>
        <strain evidence="2">NSJ-15</strain>
    </source>
</reference>
<organism evidence="2 3">
    <name type="scientific">Massiliimalia timonensis</name>
    <dbReference type="NCBI Taxonomy" id="1987501"/>
    <lineage>
        <taxon>Bacteria</taxon>
        <taxon>Bacillati</taxon>
        <taxon>Bacillota</taxon>
        <taxon>Clostridia</taxon>
        <taxon>Eubacteriales</taxon>
        <taxon>Oscillospiraceae</taxon>
        <taxon>Massiliimalia</taxon>
    </lineage>
</organism>
<comment type="caution">
    <text evidence="2">The sequence shown here is derived from an EMBL/GenBank/DDBJ whole genome shotgun (WGS) entry which is preliminary data.</text>
</comment>
<dbReference type="RefSeq" id="WP_187536168.1">
    <property type="nucleotide sequence ID" value="NZ_JACRTL010000001.1"/>
</dbReference>
<keyword evidence="3" id="KW-1185">Reference proteome</keyword>
<gene>
    <name evidence="2" type="ORF">H8702_01645</name>
</gene>
<dbReference type="Pfam" id="PF09548">
    <property type="entry name" value="Spore_III_AB"/>
    <property type="match status" value="1"/>
</dbReference>
<dbReference type="EMBL" id="JACRTL010000001">
    <property type="protein sequence ID" value="MBC8609825.1"/>
    <property type="molecule type" value="Genomic_DNA"/>
</dbReference>
<name>A0A8J6P619_9FIRM</name>
<feature type="transmembrane region" description="Helical" evidence="1">
    <location>
        <begin position="6"/>
        <end position="27"/>
    </location>
</feature>
<evidence type="ECO:0000256" key="1">
    <source>
        <dbReference type="SAM" id="Phobius"/>
    </source>
</evidence>
<sequence length="166" mass="18360">MGKLTIAMILVISCAALGFWRASLLGIKVSRAKAMIVMVDKIQSCLRYERLTTAQLIETISRLDSLAALPHLGVCCKSMEEGNPFPKAWSDSVKLAGYTEEEKQILRQVGEILGSTDAQNQISTLSMLREFMTQCQKEAEKERNEKGKLYHSLGILGGIGLAILIW</sequence>